<organism evidence="2 3">
    <name type="scientific">Escherichia coli</name>
    <dbReference type="NCBI Taxonomy" id="562"/>
    <lineage>
        <taxon>Bacteria</taxon>
        <taxon>Pseudomonadati</taxon>
        <taxon>Pseudomonadota</taxon>
        <taxon>Gammaproteobacteria</taxon>
        <taxon>Enterobacterales</taxon>
        <taxon>Enterobacteriaceae</taxon>
        <taxon>Escherichia</taxon>
    </lineage>
</organism>
<name>A0A485JNG2_ECOLX</name>
<dbReference type="Gene3D" id="3.30.1690.10">
    <property type="entry name" value="TcpA-like pilin"/>
    <property type="match status" value="1"/>
</dbReference>
<dbReference type="InterPro" id="IPR012902">
    <property type="entry name" value="N_methyl_site"/>
</dbReference>
<sequence>MKYTKKLVALHKGLSLIESAMVLAISTTITSGILYYYNHAKENRELEEGIKQIQTIAATINKLYSNSVTPPVDGNANDATIDAIASVSGLKTVKEGNQKVFVSATGKHTQLKWMTNSQKRRVALLSTHARSISSCMSYAILNLGTLMASKTRVTHNGQNIDKPGFDNSLEKPYYLTPSEASQQCEFAYDAMNGDGQSIIINYAIMY</sequence>
<reference evidence="2 3" key="1">
    <citation type="submission" date="2019-03" db="EMBL/GenBank/DDBJ databases">
        <authorList>
            <consortium name="Pathogen Informatics"/>
        </authorList>
    </citation>
    <scope>NUCLEOTIDE SEQUENCE [LARGE SCALE GENOMIC DNA]</scope>
    <source>
        <strain evidence="2 3">NCTC10974</strain>
    </source>
</reference>
<evidence type="ECO:0000313" key="2">
    <source>
        <dbReference type="EMBL" id="VFT72147.1"/>
    </source>
</evidence>
<dbReference type="GO" id="GO:0016020">
    <property type="term" value="C:membrane"/>
    <property type="evidence" value="ECO:0007669"/>
    <property type="project" value="UniProtKB-SubCell"/>
</dbReference>
<dbReference type="PROSITE" id="PS00409">
    <property type="entry name" value="PROKAR_NTER_METHYL"/>
    <property type="match status" value="1"/>
</dbReference>
<comment type="subcellular location">
    <subcellularLocation>
        <location evidence="1">Membrane</location>
        <topology evidence="1">Single-pass membrane protein</topology>
    </subcellularLocation>
</comment>
<dbReference type="RefSeq" id="WP_151407198.1">
    <property type="nucleotide sequence ID" value="NZ_JAGFHP010000048.1"/>
</dbReference>
<dbReference type="Proteomes" id="UP000358010">
    <property type="component" value="Unassembled WGS sequence"/>
</dbReference>
<dbReference type="EMBL" id="CAADJZ010000002">
    <property type="protein sequence ID" value="VFT72147.1"/>
    <property type="molecule type" value="Genomic_DNA"/>
</dbReference>
<protein>
    <submittedName>
        <fullName evidence="2">Major pilin structural unit bundlin</fullName>
    </submittedName>
</protein>
<gene>
    <name evidence="2" type="primary">bfpA_2</name>
    <name evidence="2" type="ORF">NCTC10974_05826</name>
</gene>
<evidence type="ECO:0000256" key="1">
    <source>
        <dbReference type="ARBA" id="ARBA00004167"/>
    </source>
</evidence>
<dbReference type="AlphaFoldDB" id="A0A485JNG2"/>
<accession>A0A485JNG2</accession>
<proteinExistence type="predicted"/>
<evidence type="ECO:0000313" key="3">
    <source>
        <dbReference type="Proteomes" id="UP000358010"/>
    </source>
</evidence>